<dbReference type="PROSITE" id="PS01081">
    <property type="entry name" value="HTH_TETR_1"/>
    <property type="match status" value="1"/>
</dbReference>
<dbReference type="PANTHER" id="PTHR43479">
    <property type="entry name" value="ACREF/ENVCD OPERON REPRESSOR-RELATED"/>
    <property type="match status" value="1"/>
</dbReference>
<reference evidence="4" key="2">
    <citation type="journal article" date="2021" name="PeerJ">
        <title>Extensive microbial diversity within the chicken gut microbiome revealed by metagenomics and culture.</title>
        <authorList>
            <person name="Gilroy R."/>
            <person name="Ravi A."/>
            <person name="Getino M."/>
            <person name="Pursley I."/>
            <person name="Horton D.L."/>
            <person name="Alikhan N.F."/>
            <person name="Baker D."/>
            <person name="Gharbi K."/>
            <person name="Hall N."/>
            <person name="Watson M."/>
            <person name="Adriaenssens E.M."/>
            <person name="Foster-Nyarko E."/>
            <person name="Jarju S."/>
            <person name="Secka A."/>
            <person name="Antonio M."/>
            <person name="Oren A."/>
            <person name="Chaudhuri R.R."/>
            <person name="La Ragione R."/>
            <person name="Hildebrand F."/>
            <person name="Pallen M.J."/>
        </authorList>
    </citation>
    <scope>NUCLEOTIDE SEQUENCE</scope>
    <source>
        <strain evidence="4">10406</strain>
    </source>
</reference>
<evidence type="ECO:0000313" key="5">
    <source>
        <dbReference type="Proteomes" id="UP000886857"/>
    </source>
</evidence>
<dbReference type="Gene3D" id="1.10.357.10">
    <property type="entry name" value="Tetracycline Repressor, domain 2"/>
    <property type="match status" value="1"/>
</dbReference>
<evidence type="ECO:0000259" key="3">
    <source>
        <dbReference type="PROSITE" id="PS50977"/>
    </source>
</evidence>
<dbReference type="InterPro" id="IPR050624">
    <property type="entry name" value="HTH-type_Tx_Regulator"/>
</dbReference>
<dbReference type="GO" id="GO:0003677">
    <property type="term" value="F:DNA binding"/>
    <property type="evidence" value="ECO:0007669"/>
    <property type="project" value="UniProtKB-UniRule"/>
</dbReference>
<organism evidence="4 5">
    <name type="scientific">Candidatus Limadaptatus stercoripullorum</name>
    <dbReference type="NCBI Taxonomy" id="2840846"/>
    <lineage>
        <taxon>Bacteria</taxon>
        <taxon>Bacillati</taxon>
        <taxon>Bacillota</taxon>
        <taxon>Clostridia</taxon>
        <taxon>Eubacteriales</taxon>
        <taxon>Candidatus Limadaptatus</taxon>
    </lineage>
</organism>
<evidence type="ECO:0000313" key="4">
    <source>
        <dbReference type="EMBL" id="HIU99359.1"/>
    </source>
</evidence>
<feature type="DNA-binding region" description="H-T-H motif" evidence="2">
    <location>
        <begin position="33"/>
        <end position="52"/>
    </location>
</feature>
<dbReference type="PANTHER" id="PTHR43479:SF16">
    <property type="entry name" value="HTH TETR-TYPE DOMAIN-CONTAINING PROTEIN"/>
    <property type="match status" value="1"/>
</dbReference>
<keyword evidence="1 2" id="KW-0238">DNA-binding</keyword>
<dbReference type="PROSITE" id="PS50977">
    <property type="entry name" value="HTH_TETR_2"/>
    <property type="match status" value="1"/>
</dbReference>
<evidence type="ECO:0000256" key="2">
    <source>
        <dbReference type="PROSITE-ProRule" id="PRU00335"/>
    </source>
</evidence>
<protein>
    <submittedName>
        <fullName evidence="4">TetR family transcriptional regulator</fullName>
    </submittedName>
</protein>
<dbReference type="InterPro" id="IPR023772">
    <property type="entry name" value="DNA-bd_HTH_TetR-type_CS"/>
</dbReference>
<name>A0A9D1NAP9_9FIRM</name>
<dbReference type="InterPro" id="IPR009057">
    <property type="entry name" value="Homeodomain-like_sf"/>
</dbReference>
<dbReference type="InterPro" id="IPR001647">
    <property type="entry name" value="HTH_TetR"/>
</dbReference>
<dbReference type="AlphaFoldDB" id="A0A9D1NAP9"/>
<dbReference type="SUPFAM" id="SSF46689">
    <property type="entry name" value="Homeodomain-like"/>
    <property type="match status" value="1"/>
</dbReference>
<reference evidence="4" key="1">
    <citation type="submission" date="2020-10" db="EMBL/GenBank/DDBJ databases">
        <authorList>
            <person name="Gilroy R."/>
        </authorList>
    </citation>
    <scope>NUCLEOTIDE SEQUENCE</scope>
    <source>
        <strain evidence="4">10406</strain>
    </source>
</reference>
<feature type="domain" description="HTH tetR-type" evidence="3">
    <location>
        <begin position="10"/>
        <end position="70"/>
    </location>
</feature>
<accession>A0A9D1NAP9</accession>
<dbReference type="Pfam" id="PF00440">
    <property type="entry name" value="TetR_N"/>
    <property type="match status" value="1"/>
</dbReference>
<gene>
    <name evidence="4" type="ORF">IAC73_05915</name>
</gene>
<evidence type="ECO:0000256" key="1">
    <source>
        <dbReference type="ARBA" id="ARBA00023125"/>
    </source>
</evidence>
<dbReference type="EMBL" id="DVOE01000088">
    <property type="protein sequence ID" value="HIU99359.1"/>
    <property type="molecule type" value="Genomic_DNA"/>
</dbReference>
<sequence length="189" mass="21764">MQQKEDLRIVRTRKLLSATLLEMMEEQSIEKISVIDLCTRAMVNRATFYAHFEDKYHLLSFALEELKDKIYAKFTKEFYAESPRDVIRSVTFMAVSYLADKQSDIARVVKFNRNERVVHTLTESLAQSIKYQLGKVRDRYPSEVPAQMTAMCYAGAMVSLLIWLLDTPSALADPMLGEKLDALIAENLR</sequence>
<dbReference type="Proteomes" id="UP000886857">
    <property type="component" value="Unassembled WGS sequence"/>
</dbReference>
<proteinExistence type="predicted"/>
<comment type="caution">
    <text evidence="4">The sequence shown here is derived from an EMBL/GenBank/DDBJ whole genome shotgun (WGS) entry which is preliminary data.</text>
</comment>